<dbReference type="GO" id="GO:0032259">
    <property type="term" value="P:methylation"/>
    <property type="evidence" value="ECO:0007669"/>
    <property type="project" value="UniProtKB-KW"/>
</dbReference>
<dbReference type="EMBL" id="QGNW01001759">
    <property type="protein sequence ID" value="RVW31346.1"/>
    <property type="molecule type" value="Genomic_DNA"/>
</dbReference>
<dbReference type="AlphaFoldDB" id="A0A438D7B4"/>
<dbReference type="FunFam" id="3.40.50.150:FF:000300">
    <property type="entry name" value="S-adenosyl-L-methionine-dependent methyltransferases superfamily protein"/>
    <property type="match status" value="1"/>
</dbReference>
<dbReference type="GO" id="GO:0008168">
    <property type="term" value="F:methyltransferase activity"/>
    <property type="evidence" value="ECO:0007669"/>
    <property type="project" value="UniProtKB-KW"/>
</dbReference>
<dbReference type="CDD" id="cd02440">
    <property type="entry name" value="AdoMet_MTases"/>
    <property type="match status" value="1"/>
</dbReference>
<dbReference type="Proteomes" id="UP000288805">
    <property type="component" value="Unassembled WGS sequence"/>
</dbReference>
<keyword evidence="1" id="KW-0808">Transferase</keyword>
<name>A0A438D7B4_VITVI</name>
<comment type="caution">
    <text evidence="1">The sequence shown here is derived from an EMBL/GenBank/DDBJ whole genome shotgun (WGS) entry which is preliminary data.</text>
</comment>
<keyword evidence="1" id="KW-0489">Methyltransferase</keyword>
<dbReference type="Gene3D" id="3.40.50.150">
    <property type="entry name" value="Vaccinia Virus protein VP39"/>
    <property type="match status" value="1"/>
</dbReference>
<proteinExistence type="predicted"/>
<dbReference type="InterPro" id="IPR029063">
    <property type="entry name" value="SAM-dependent_MTases_sf"/>
</dbReference>
<reference evidence="1 2" key="1">
    <citation type="journal article" date="2018" name="PLoS Genet.">
        <title>Population sequencing reveals clonal diversity and ancestral inbreeding in the grapevine cultivar Chardonnay.</title>
        <authorList>
            <person name="Roach M.J."/>
            <person name="Johnson D.L."/>
            <person name="Bohlmann J."/>
            <person name="van Vuuren H.J."/>
            <person name="Jones S.J."/>
            <person name="Pretorius I.S."/>
            <person name="Schmidt S.A."/>
            <person name="Borneman A.R."/>
        </authorList>
    </citation>
    <scope>NUCLEOTIDE SEQUENCE [LARGE SCALE GENOMIC DNA]</scope>
    <source>
        <strain evidence="2">cv. Chardonnay</strain>
        <tissue evidence="1">Leaf</tissue>
    </source>
</reference>
<sequence length="514" mass="56278">MALDRATFEALVPSRFITFTFPNPISGQLLRVAVLDSPTPATDSPRVAAMLVPHHREHDWIFSTLDGHLQLLLSSPSISRLILAGDLPAADHCSPVIYNRSVNADTESYLVKLQGNLMPLLLALSPKSFAENGSLEIPFLSYDDNVIGSVIVEKCVGSCVGEMLVEDVEIESTESKREFRRRLRFKRMPNLIQTEVSIVPAVGSGGIGEVEFRLDLGVLVHPYLAPMAASLCLICSYIEERIRTGFTPKALCVGVGGGALLSFLQTQLGFEVFGVEADEIVLSVAERYFGLEVGETIRVFVGDGIEVIEKIGCRVMERNLGSFGVHEVENPCFMNDINQCGTKFDVIMVDLDSSDVCNGVSAPPLDFVQRSVLLSARSALCKLGIFVINVIPPNRSFHEMLIHEFREVFHELYEIDVGNGENYVLIATVSPIDSTLSGSENAFLVKLKRRCSCFQIHFGDGVQGQAGQAPKDRWEQLVKNNTIIPKTSTNISPVTTTSITFIGEAGVPFPHCNS</sequence>
<organism evidence="1 2">
    <name type="scientific">Vitis vinifera</name>
    <name type="common">Grape</name>
    <dbReference type="NCBI Taxonomy" id="29760"/>
    <lineage>
        <taxon>Eukaryota</taxon>
        <taxon>Viridiplantae</taxon>
        <taxon>Streptophyta</taxon>
        <taxon>Embryophyta</taxon>
        <taxon>Tracheophyta</taxon>
        <taxon>Spermatophyta</taxon>
        <taxon>Magnoliopsida</taxon>
        <taxon>eudicotyledons</taxon>
        <taxon>Gunneridae</taxon>
        <taxon>Pentapetalae</taxon>
        <taxon>rosids</taxon>
        <taxon>Vitales</taxon>
        <taxon>Vitaceae</taxon>
        <taxon>Viteae</taxon>
        <taxon>Vitis</taxon>
    </lineage>
</organism>
<protein>
    <submittedName>
        <fullName evidence="1">Methyltransferase-like protein 13</fullName>
    </submittedName>
</protein>
<evidence type="ECO:0000313" key="1">
    <source>
        <dbReference type="EMBL" id="RVW31346.1"/>
    </source>
</evidence>
<evidence type="ECO:0000313" key="2">
    <source>
        <dbReference type="Proteomes" id="UP000288805"/>
    </source>
</evidence>
<accession>A0A438D7B4</accession>
<dbReference type="SUPFAM" id="SSF53335">
    <property type="entry name" value="S-adenosyl-L-methionine-dependent methyltransferases"/>
    <property type="match status" value="1"/>
</dbReference>
<gene>
    <name evidence="1" type="primary">mettl13_2</name>
    <name evidence="1" type="ORF">CK203_106063</name>
</gene>